<dbReference type="GO" id="GO:0006396">
    <property type="term" value="P:RNA processing"/>
    <property type="evidence" value="ECO:0007669"/>
    <property type="project" value="InterPro"/>
</dbReference>
<organism evidence="5 6">
    <name type="scientific">Vulcanibacillus modesticaldus</name>
    <dbReference type="NCBI Taxonomy" id="337097"/>
    <lineage>
        <taxon>Bacteria</taxon>
        <taxon>Bacillati</taxon>
        <taxon>Bacillota</taxon>
        <taxon>Bacilli</taxon>
        <taxon>Bacillales</taxon>
        <taxon>Bacillaceae</taxon>
        <taxon>Vulcanibacillus</taxon>
    </lineage>
</organism>
<dbReference type="Pfam" id="PF00588">
    <property type="entry name" value="SpoU_methylase"/>
    <property type="match status" value="1"/>
</dbReference>
<dbReference type="Gene3D" id="3.30.1330.30">
    <property type="match status" value="1"/>
</dbReference>
<dbReference type="AlphaFoldDB" id="A0A1D2YUW1"/>
<dbReference type="EMBL" id="MIJF01000024">
    <property type="protein sequence ID" value="OEF99426.1"/>
    <property type="molecule type" value="Genomic_DNA"/>
</dbReference>
<dbReference type="GO" id="GO:0008173">
    <property type="term" value="F:RNA methyltransferase activity"/>
    <property type="evidence" value="ECO:0007669"/>
    <property type="project" value="InterPro"/>
</dbReference>
<dbReference type="InterPro" id="IPR029026">
    <property type="entry name" value="tRNA_m1G_MTases_N"/>
</dbReference>
<keyword evidence="6" id="KW-1185">Reference proteome</keyword>
<dbReference type="PANTHER" id="PTHR43191">
    <property type="entry name" value="RRNA METHYLTRANSFERASE 3"/>
    <property type="match status" value="1"/>
</dbReference>
<comment type="caution">
    <text evidence="5">The sequence shown here is derived from an EMBL/GenBank/DDBJ whole genome shotgun (WGS) entry which is preliminary data.</text>
</comment>
<protein>
    <recommendedName>
        <fullName evidence="4">RNA 2-O ribose methyltransferase substrate binding domain-containing protein</fullName>
    </recommendedName>
</protein>
<dbReference type="InterPro" id="IPR001537">
    <property type="entry name" value="SpoU_MeTrfase"/>
</dbReference>
<comment type="similarity">
    <text evidence="1">Belongs to the class IV-like SAM-binding methyltransferase superfamily. RNA methyltransferase TrmH family.</text>
</comment>
<dbReference type="PANTHER" id="PTHR43191:SF2">
    <property type="entry name" value="RRNA METHYLTRANSFERASE 3, MITOCHONDRIAL"/>
    <property type="match status" value="1"/>
</dbReference>
<feature type="domain" description="RNA 2-O ribose methyltransferase substrate binding" evidence="4">
    <location>
        <begin position="31"/>
        <end position="104"/>
    </location>
</feature>
<dbReference type="GO" id="GO:0032259">
    <property type="term" value="P:methylation"/>
    <property type="evidence" value="ECO:0007669"/>
    <property type="project" value="UniProtKB-KW"/>
</dbReference>
<proteinExistence type="inferred from homology"/>
<gene>
    <name evidence="5" type="ORF">BHF71_01750</name>
</gene>
<dbReference type="Pfam" id="PF22435">
    <property type="entry name" value="MRM3-like_sub_bind"/>
    <property type="match status" value="1"/>
</dbReference>
<evidence type="ECO:0000256" key="3">
    <source>
        <dbReference type="ARBA" id="ARBA00022679"/>
    </source>
</evidence>
<keyword evidence="2" id="KW-0489">Methyltransferase</keyword>
<evidence type="ECO:0000313" key="5">
    <source>
        <dbReference type="EMBL" id="OEF99426.1"/>
    </source>
</evidence>
<dbReference type="SUPFAM" id="SSF55315">
    <property type="entry name" value="L30e-like"/>
    <property type="match status" value="1"/>
</dbReference>
<dbReference type="Proteomes" id="UP000243739">
    <property type="component" value="Unassembled WGS sequence"/>
</dbReference>
<sequence length="263" mass="29371">MEIIESINNPKVKQWYKLLNKKGRDKSGQYIIEGIKLIKEAIRFGQKIETIIVDHSKGLPEEFLELYSSDKKKFFTVSKPVFEKLSETETPQGIMAIIKKQELTAKKLLTENNNFILLLDKIQDPGNLGTIIRSADAAGVDAIVLGNGTVELYNPKVIRSAMGSVFHLPILSADLDEIIAGLKQKNVKIVGTSPYAKHDYFKIDFSEKIAILVGNESKGLSKERQEQVDQMVKIPIVGQAESLNVAMATSIVLFERVRQTILS</sequence>
<dbReference type="Gene3D" id="3.40.1280.10">
    <property type="match status" value="1"/>
</dbReference>
<keyword evidence="3" id="KW-0808">Transferase</keyword>
<dbReference type="SMART" id="SM00967">
    <property type="entry name" value="SpoU_sub_bind"/>
    <property type="match status" value="1"/>
</dbReference>
<evidence type="ECO:0000259" key="4">
    <source>
        <dbReference type="SMART" id="SM00967"/>
    </source>
</evidence>
<evidence type="ECO:0000256" key="2">
    <source>
        <dbReference type="ARBA" id="ARBA00022603"/>
    </source>
</evidence>
<dbReference type="GO" id="GO:0003723">
    <property type="term" value="F:RNA binding"/>
    <property type="evidence" value="ECO:0007669"/>
    <property type="project" value="InterPro"/>
</dbReference>
<dbReference type="InterPro" id="IPR029064">
    <property type="entry name" value="Ribosomal_eL30-like_sf"/>
</dbReference>
<evidence type="ECO:0000313" key="6">
    <source>
        <dbReference type="Proteomes" id="UP000243739"/>
    </source>
</evidence>
<dbReference type="InterPro" id="IPR051259">
    <property type="entry name" value="rRNA_Methyltransferase"/>
</dbReference>
<dbReference type="STRING" id="337097.BHF71_01750"/>
<name>A0A1D2YUW1_9BACI</name>
<dbReference type="InterPro" id="IPR053888">
    <property type="entry name" value="MRM3-like_sub_bind"/>
</dbReference>
<dbReference type="InterPro" id="IPR029028">
    <property type="entry name" value="Alpha/beta_knot_MTases"/>
</dbReference>
<dbReference type="InterPro" id="IPR013123">
    <property type="entry name" value="SpoU_subst-bd"/>
</dbReference>
<dbReference type="GO" id="GO:0005737">
    <property type="term" value="C:cytoplasm"/>
    <property type="evidence" value="ECO:0007669"/>
    <property type="project" value="UniProtKB-ARBA"/>
</dbReference>
<evidence type="ECO:0000256" key="1">
    <source>
        <dbReference type="ARBA" id="ARBA00007228"/>
    </source>
</evidence>
<dbReference type="CDD" id="cd18095">
    <property type="entry name" value="SpoU-like_rRNA-MTase"/>
    <property type="match status" value="1"/>
</dbReference>
<dbReference type="SUPFAM" id="SSF75217">
    <property type="entry name" value="alpha/beta knot"/>
    <property type="match status" value="1"/>
</dbReference>
<reference evidence="5 6" key="1">
    <citation type="submission" date="2016-09" db="EMBL/GenBank/DDBJ databases">
        <title>Draft genome sequence for the type strain of Vulcanibacillus modesticaldus BR, a strictly anaerobic, moderately thermophilic, and nitrate-reducing bacterium from deep sea-hydrothermal vents of the Mid-Atlantic Ridge.</title>
        <authorList>
            <person name="Abin C.A."/>
            <person name="Hollibaugh J.T."/>
        </authorList>
    </citation>
    <scope>NUCLEOTIDE SEQUENCE [LARGE SCALE GENOMIC DNA]</scope>
    <source>
        <strain evidence="5 6">BR</strain>
    </source>
</reference>
<accession>A0A1D2YUW1</accession>